<evidence type="ECO:0000313" key="5">
    <source>
        <dbReference type="Proteomes" id="UP000315321"/>
    </source>
</evidence>
<organism evidence="4 5">
    <name type="scientific">Ancylobacter moscoviensis</name>
    <dbReference type="NCBI Taxonomy" id="2597768"/>
    <lineage>
        <taxon>Bacteria</taxon>
        <taxon>Pseudomonadati</taxon>
        <taxon>Pseudomonadota</taxon>
        <taxon>Alphaproteobacteria</taxon>
        <taxon>Hyphomicrobiales</taxon>
        <taxon>Xanthobacteraceae</taxon>
        <taxon>Ancylobacter</taxon>
    </lineage>
</organism>
<dbReference type="Pfam" id="PF01609">
    <property type="entry name" value="DDE_Tnp_1"/>
    <property type="match status" value="1"/>
</dbReference>
<evidence type="ECO:0000313" key="4">
    <source>
        <dbReference type="EMBL" id="TSJ60012.1"/>
    </source>
</evidence>
<evidence type="ECO:0000256" key="1">
    <source>
        <dbReference type="SAM" id="MobiDB-lite"/>
    </source>
</evidence>
<dbReference type="PANTHER" id="PTHR30007:SF1">
    <property type="entry name" value="BLR1914 PROTEIN"/>
    <property type="match status" value="1"/>
</dbReference>
<dbReference type="EMBL" id="VMBP01000012">
    <property type="protein sequence ID" value="TSJ60012.1"/>
    <property type="molecule type" value="Genomic_DNA"/>
</dbReference>
<sequence>MSAPRRYELTDFEWSIIAPLLPNKPRGVPRADDRKVLNGIYWRLRTGSPWADIPERYGPPTTCSNRFRRWAKIGVWDRIFEAVSRAYDGDLQMIDSSSIRVHQHGGNVKKGGHTPARSVPRPPLGTTLEPSGMGRSRGGLTTKIHALVDANGLPVALKLTEGQAHDGVSASDMLETLSEGQILLADRAYDSDRLRNALRERGVFANVRPMKSRKRRLPFSSWLYRQRNLVERFFSKLKHYRAVATRYEKHAANFLAAVKLAAARIWMRFMSR</sequence>
<gene>
    <name evidence="4" type="ORF">FO470_19440</name>
</gene>
<dbReference type="InterPro" id="IPR002559">
    <property type="entry name" value="Transposase_11"/>
</dbReference>
<feature type="domain" description="Insertion element IS402-like" evidence="3">
    <location>
        <begin position="9"/>
        <end position="80"/>
    </location>
</feature>
<feature type="domain" description="Transposase IS4-like" evidence="2">
    <location>
        <begin position="92"/>
        <end position="265"/>
    </location>
</feature>
<dbReference type="Pfam" id="PF13340">
    <property type="entry name" value="DUF4096"/>
    <property type="match status" value="1"/>
</dbReference>
<evidence type="ECO:0000259" key="3">
    <source>
        <dbReference type="Pfam" id="PF13340"/>
    </source>
</evidence>
<name>A0ABY3DNB7_9HYPH</name>
<feature type="region of interest" description="Disordered" evidence="1">
    <location>
        <begin position="105"/>
        <end position="136"/>
    </location>
</feature>
<protein>
    <submittedName>
        <fullName evidence="4">IS5 family transposase</fullName>
    </submittedName>
</protein>
<reference evidence="4 5" key="1">
    <citation type="submission" date="2019-07" db="EMBL/GenBank/DDBJ databases">
        <authorList>
            <person name="Grouzdev D.S."/>
        </authorList>
    </citation>
    <scope>NUCLEOTIDE SEQUENCE [LARGE SCALE GENOMIC DNA]</scope>
    <source>
        <strain evidence="4 5">3C</strain>
    </source>
</reference>
<comment type="caution">
    <text evidence="4">The sequence shown here is derived from an EMBL/GenBank/DDBJ whole genome shotgun (WGS) entry which is preliminary data.</text>
</comment>
<dbReference type="PANTHER" id="PTHR30007">
    <property type="entry name" value="PHP DOMAIN PROTEIN"/>
    <property type="match status" value="1"/>
</dbReference>
<proteinExistence type="predicted"/>
<dbReference type="NCBIfam" id="NF033580">
    <property type="entry name" value="transpos_IS5_3"/>
    <property type="match status" value="1"/>
</dbReference>
<dbReference type="InterPro" id="IPR025161">
    <property type="entry name" value="IS402-like_dom"/>
</dbReference>
<keyword evidence="5" id="KW-1185">Reference proteome</keyword>
<evidence type="ECO:0000259" key="2">
    <source>
        <dbReference type="Pfam" id="PF01609"/>
    </source>
</evidence>
<dbReference type="Proteomes" id="UP000315321">
    <property type="component" value="Unassembled WGS sequence"/>
</dbReference>
<accession>A0ABY3DNB7</accession>
<dbReference type="RefSeq" id="WP_144344657.1">
    <property type="nucleotide sequence ID" value="NZ_VMBP01000012.1"/>
</dbReference>